<dbReference type="InterPro" id="IPR055120">
    <property type="entry name" value="Chs-1/2_IV_N"/>
</dbReference>
<dbReference type="GO" id="GO:0004100">
    <property type="term" value="F:chitin synthase activity"/>
    <property type="evidence" value="ECO:0007669"/>
    <property type="project" value="UniProtKB-EC"/>
</dbReference>
<feature type="transmembrane region" description="Helical" evidence="14">
    <location>
        <begin position="428"/>
        <end position="449"/>
    </location>
</feature>
<dbReference type="PANTHER" id="PTHR22914">
    <property type="entry name" value="CHITIN SYNTHASE"/>
    <property type="match status" value="1"/>
</dbReference>
<evidence type="ECO:0000256" key="2">
    <source>
        <dbReference type="ARBA" id="ARBA00012543"/>
    </source>
</evidence>
<keyword evidence="16" id="KW-1185">Reference proteome</keyword>
<proteinExistence type="inferred from homology"/>
<feature type="region of interest" description="Disordered" evidence="13">
    <location>
        <begin position="23"/>
        <end position="70"/>
    </location>
</feature>
<feature type="transmembrane region" description="Helical" evidence="14">
    <location>
        <begin position="1006"/>
        <end position="1026"/>
    </location>
</feature>
<comment type="catalytic activity">
    <reaction evidence="12">
        <text>[(1-&gt;4)-N-acetyl-beta-D-glucosaminyl](n) + UDP-N-acetyl-alpha-D-glucosamine = [(1-&gt;4)-N-acetyl-beta-D-glucosaminyl](n+1) + UDP + H(+)</text>
        <dbReference type="Rhea" id="RHEA:16637"/>
        <dbReference type="Rhea" id="RHEA-COMP:9593"/>
        <dbReference type="Rhea" id="RHEA-COMP:9595"/>
        <dbReference type="ChEBI" id="CHEBI:15378"/>
        <dbReference type="ChEBI" id="CHEBI:17029"/>
        <dbReference type="ChEBI" id="CHEBI:57705"/>
        <dbReference type="ChEBI" id="CHEBI:58223"/>
        <dbReference type="EC" id="2.4.1.16"/>
    </reaction>
</comment>
<evidence type="ECO:0000256" key="4">
    <source>
        <dbReference type="ARBA" id="ARBA00022676"/>
    </source>
</evidence>
<evidence type="ECO:0000256" key="8">
    <source>
        <dbReference type="ARBA" id="ARBA00023054"/>
    </source>
</evidence>
<evidence type="ECO:0000313" key="16">
    <source>
        <dbReference type="Proteomes" id="UP000887566"/>
    </source>
</evidence>
<feature type="transmembrane region" description="Helical" evidence="14">
    <location>
        <begin position="938"/>
        <end position="963"/>
    </location>
</feature>
<dbReference type="EC" id="2.4.1.16" evidence="2"/>
<dbReference type="WBParaSite" id="PSAMB.scaffold410size52487.g5584.t1">
    <property type="protein sequence ID" value="PSAMB.scaffold410size52487.g5584.t1"/>
    <property type="gene ID" value="PSAMB.scaffold410size52487.g5584"/>
</dbReference>
<protein>
    <recommendedName>
        <fullName evidence="2">chitin synthase</fullName>
        <ecNumber evidence="2">2.4.1.16</ecNumber>
    </recommendedName>
</protein>
<evidence type="ECO:0000256" key="12">
    <source>
        <dbReference type="ARBA" id="ARBA00048014"/>
    </source>
</evidence>
<dbReference type="FunFam" id="3.90.550.10:FF:000139">
    <property type="entry name" value="Chitin synthase 8"/>
    <property type="match status" value="1"/>
</dbReference>
<feature type="transmembrane region" description="Helical" evidence="14">
    <location>
        <begin position="1375"/>
        <end position="1393"/>
    </location>
</feature>
<dbReference type="CDD" id="cd04190">
    <property type="entry name" value="Chitin_synth_C"/>
    <property type="match status" value="1"/>
</dbReference>
<feature type="transmembrane region" description="Helical" evidence="14">
    <location>
        <begin position="401"/>
        <end position="421"/>
    </location>
</feature>
<evidence type="ECO:0000256" key="10">
    <source>
        <dbReference type="ARBA" id="ARBA00023180"/>
    </source>
</evidence>
<dbReference type="GO" id="GO:0005886">
    <property type="term" value="C:plasma membrane"/>
    <property type="evidence" value="ECO:0007669"/>
    <property type="project" value="UniProtKB-SubCell"/>
</dbReference>
<feature type="transmembrane region" description="Helical" evidence="14">
    <location>
        <begin position="111"/>
        <end position="135"/>
    </location>
</feature>
<dbReference type="GO" id="GO:0006031">
    <property type="term" value="P:chitin biosynthetic process"/>
    <property type="evidence" value="ECO:0007669"/>
    <property type="project" value="TreeGrafter"/>
</dbReference>
<feature type="transmembrane region" description="Helical" evidence="14">
    <location>
        <begin position="1033"/>
        <end position="1052"/>
    </location>
</feature>
<feature type="transmembrane region" description="Helical" evidence="14">
    <location>
        <begin position="271"/>
        <end position="292"/>
    </location>
</feature>
<evidence type="ECO:0000256" key="9">
    <source>
        <dbReference type="ARBA" id="ARBA00023136"/>
    </source>
</evidence>
<keyword evidence="7 14" id="KW-1133">Transmembrane helix</keyword>
<comment type="similarity">
    <text evidence="11">Belongs to the chitin synthase family. Class IV subfamily.</text>
</comment>
<evidence type="ECO:0000256" key="11">
    <source>
        <dbReference type="ARBA" id="ARBA00046329"/>
    </source>
</evidence>
<keyword evidence="3" id="KW-1003">Cell membrane</keyword>
<dbReference type="Pfam" id="PF23000">
    <property type="entry name" value="ChitinSynthase_IV_N"/>
    <property type="match status" value="1"/>
</dbReference>
<feature type="transmembrane region" description="Helical" evidence="14">
    <location>
        <begin position="205"/>
        <end position="230"/>
    </location>
</feature>
<evidence type="ECO:0000256" key="7">
    <source>
        <dbReference type="ARBA" id="ARBA00022989"/>
    </source>
</evidence>
<feature type="compositionally biased region" description="Low complexity" evidence="13">
    <location>
        <begin position="48"/>
        <end position="58"/>
    </location>
</feature>
<dbReference type="InterPro" id="IPR029044">
    <property type="entry name" value="Nucleotide-diphossugar_trans"/>
</dbReference>
<feature type="transmembrane region" description="Helical" evidence="14">
    <location>
        <begin position="298"/>
        <end position="318"/>
    </location>
</feature>
<evidence type="ECO:0000256" key="1">
    <source>
        <dbReference type="ARBA" id="ARBA00004651"/>
    </source>
</evidence>
<evidence type="ECO:0000256" key="6">
    <source>
        <dbReference type="ARBA" id="ARBA00022692"/>
    </source>
</evidence>
<evidence type="ECO:0000259" key="15">
    <source>
        <dbReference type="Pfam" id="PF23000"/>
    </source>
</evidence>
<dbReference type="InterPro" id="IPR004835">
    <property type="entry name" value="Chitin_synth"/>
</dbReference>
<evidence type="ECO:0000313" key="17">
    <source>
        <dbReference type="WBParaSite" id="PSAMB.scaffold410size52487.g5584.t1"/>
    </source>
</evidence>
<sequence>MTDPPPLSSYVMNSTLLSTTAAVIGGGGDGDPPRGLTKIGSGGRTRSRSSNSTGGLSLPEKRRRKKSKEPISMISDRIGIDRRWDVFRSVPRDQDAFEPRWTKLAAQGLKLVMYVILHGLVLTSGLIAKLLVLLMTANLRNESTYIPCKPLGFQNAYIAQAPEPKPEFASTWFYWGLWLAMCVPQLLILLRSARVVVFKGVPNPSIYLFCASFIVESLKTVGQCLLMFFILPELDSVRGAMLLGAVAVIPCFLSLLASVYTAIVERHRISVAIADVLALLGQLSALCLWWILDADLPNPILMVCALVLCSLSWWENYVTKTSDFLPIRFLGKIKDRMARSRYKLSMVFSLWNCSLSWFIMLLAAGDAHDIQTLFQFSAPFGNATTMSDEEIVWNDHSRHTIWMFVLVALCSWVCYTASKFACKVRMDWFSYAVPTIIILPAVVLSLFAFCEARRVNPCFLAGVIPDTAFWRCDDDVSNHYVWAFGIWFLSYAWTAHHMFTQKSGRLSKTDTLFVTPMYDGLMVDQSLALNRRRVHAKRIKTQALREHDEMTAHGRLPDDDFDGASLAGDSEHSVALSTTSLSMFNREVDQLTKIYICATLWHETPTEMVQMLKSIVRMDEDQSARRNAQKYLKVVDPDYYEMEAHVFFDDAWEDDDKLGRVPNMFVHQLFMLVSEAVRDVHKTTVELRPPLKVDTAYGGRIVFTLPGDNRLFVHLKDKKKVRNKKRWSQVMYMYYLLGHRIMDVITDTARKQVLADNTYILAIDGDSKFEPSAVQKLVDLMKKHSSLGSACGRIHPIGRGVMVWYQKFEYAIAHWFQKAAEHVFGCVLCAPGCFSLFRASALMDDNVMHKYTKTPVEPHHFVQYDQGEDRWLSTLLLKQGYRIEYAAAADAETYAPEGFDEFYNQRRRWTPSSIANTIDLLADFKRASANNDSISRLYILYQMMVIMFSLIGPAIIFTMLVFAQTAAFGVDSQTMLIYNIIPVVTFALLCFIAGSKAQLLFAKFASVVYAFIMMAVVVATGIQIVIETFLSPTSMFVLSMVLIFSTAAFLHPREFPNIIYGAIFFLMIPCTYVFMALYSLINLNVINWGTREAAAKAAGKNINETIVQRWMKRIFPKRKKTADAENGESGTVDWDCSHLCPCLCRPQQTSLTEQQFVWVGQQLERIDRKMDMQMAGARRMPLNVLSDPDFVQETPKQPFNRLVRNGAGQLTADGGGNEAMPKLLLTDATPPSGNRTTASPTIDTTPSLENKRRIYRTVSESAVHELAETQTGALSSGELSDGSDGDSISSFGSSGDLLDARARNRRRRIQLREQRAKMPGWMKLDYLQGCSHDILDEEEDQFWAEFVPTHLKPFETSPEEQATVAVGLRSLRDHIAFGLLLLNALLILVIYLLQRHKDVLSIEWIPYTGFEHKKFNPLNQQYEPTKDPLKIEPIGFIIIVFLIGILLIQTFGMLAHRFHTLSHVLASTTLTIFGRRKPQDDERVRNQQAIEIARGMQKLHPSDLLGRDTITGLPSMGSGESREGVPLKRKKKRRVVFKLERARRQRSKKKMGLEKEFEERFFALDQLDDIIGKYTVNPL</sequence>
<dbReference type="Proteomes" id="UP000887566">
    <property type="component" value="Unplaced"/>
</dbReference>
<evidence type="ECO:0000256" key="3">
    <source>
        <dbReference type="ARBA" id="ARBA00022475"/>
    </source>
</evidence>
<feature type="transmembrane region" description="Helical" evidence="14">
    <location>
        <begin position="975"/>
        <end position="994"/>
    </location>
</feature>
<keyword evidence="8" id="KW-0175">Coiled coil</keyword>
<keyword evidence="6 14" id="KW-0812">Transmembrane</keyword>
<keyword evidence="10" id="KW-0325">Glycoprotein</keyword>
<feature type="region of interest" description="Disordered" evidence="13">
    <location>
        <begin position="1267"/>
        <end position="1292"/>
    </location>
</feature>
<feature type="domain" description="Chitin synthase chs-1/2 N-terminal putative transporter" evidence="15">
    <location>
        <begin position="101"/>
        <end position="479"/>
    </location>
</feature>
<accession>A0A914WKA9</accession>
<organism evidence="16 17">
    <name type="scientific">Plectus sambesii</name>
    <dbReference type="NCBI Taxonomy" id="2011161"/>
    <lineage>
        <taxon>Eukaryota</taxon>
        <taxon>Metazoa</taxon>
        <taxon>Ecdysozoa</taxon>
        <taxon>Nematoda</taxon>
        <taxon>Chromadorea</taxon>
        <taxon>Plectida</taxon>
        <taxon>Plectina</taxon>
        <taxon>Plectoidea</taxon>
        <taxon>Plectidae</taxon>
        <taxon>Plectus</taxon>
    </lineage>
</organism>
<feature type="transmembrane region" description="Helical" evidence="14">
    <location>
        <begin position="242"/>
        <end position="264"/>
    </location>
</feature>
<feature type="transmembrane region" description="Helical" evidence="14">
    <location>
        <begin position="344"/>
        <end position="364"/>
    </location>
</feature>
<evidence type="ECO:0000256" key="13">
    <source>
        <dbReference type="SAM" id="MobiDB-lite"/>
    </source>
</evidence>
<keyword evidence="4" id="KW-0328">Glycosyltransferase</keyword>
<feature type="transmembrane region" description="Helical" evidence="14">
    <location>
        <begin position="1434"/>
        <end position="1455"/>
    </location>
</feature>
<evidence type="ECO:0000256" key="14">
    <source>
        <dbReference type="SAM" id="Phobius"/>
    </source>
</evidence>
<dbReference type="Pfam" id="PF03142">
    <property type="entry name" value="Chitin_synth_2"/>
    <property type="match status" value="1"/>
</dbReference>
<evidence type="ECO:0000256" key="5">
    <source>
        <dbReference type="ARBA" id="ARBA00022679"/>
    </source>
</evidence>
<feature type="transmembrane region" description="Helical" evidence="14">
    <location>
        <begin position="172"/>
        <end position="193"/>
    </location>
</feature>
<dbReference type="PANTHER" id="PTHR22914:SF12">
    <property type="entry name" value="CHITIN SYNTHASE CHS-1"/>
    <property type="match status" value="1"/>
</dbReference>
<dbReference type="Gene3D" id="3.90.550.10">
    <property type="entry name" value="Spore Coat Polysaccharide Biosynthesis Protein SpsA, Chain A"/>
    <property type="match status" value="1"/>
</dbReference>
<keyword evidence="5" id="KW-0808">Transferase</keyword>
<feature type="transmembrane region" description="Helical" evidence="14">
    <location>
        <begin position="1058"/>
        <end position="1081"/>
    </location>
</feature>
<keyword evidence="9 14" id="KW-0472">Membrane</keyword>
<dbReference type="SUPFAM" id="SSF53448">
    <property type="entry name" value="Nucleotide-diphospho-sugar transferases"/>
    <property type="match status" value="1"/>
</dbReference>
<name>A0A914WKA9_9BILA</name>
<feature type="region of interest" description="Disordered" evidence="13">
    <location>
        <begin position="1510"/>
        <end position="1530"/>
    </location>
</feature>
<feature type="compositionally biased region" description="Low complexity" evidence="13">
    <location>
        <begin position="1274"/>
        <end position="1292"/>
    </location>
</feature>
<reference evidence="17" key="1">
    <citation type="submission" date="2022-11" db="UniProtKB">
        <authorList>
            <consortium name="WormBaseParasite"/>
        </authorList>
    </citation>
    <scope>IDENTIFICATION</scope>
</reference>
<comment type="subcellular location">
    <subcellularLocation>
        <location evidence="1">Cell membrane</location>
        <topology evidence="1">Multi-pass membrane protein</topology>
    </subcellularLocation>
</comment>